<dbReference type="CDD" id="cd06170">
    <property type="entry name" value="LuxR_C_like"/>
    <property type="match status" value="1"/>
</dbReference>
<keyword evidence="2" id="KW-0597">Phosphoprotein</keyword>
<dbReference type="PANTHER" id="PTHR43214:SF42">
    <property type="entry name" value="TRANSCRIPTIONAL REGULATORY PROTEIN DESR"/>
    <property type="match status" value="1"/>
</dbReference>
<dbReference type="PROSITE" id="PS50043">
    <property type="entry name" value="HTH_LUXR_2"/>
    <property type="match status" value="1"/>
</dbReference>
<organism evidence="5 6">
    <name type="scientific">Rheinheimera tilapiae</name>
    <dbReference type="NCBI Taxonomy" id="875043"/>
    <lineage>
        <taxon>Bacteria</taxon>
        <taxon>Pseudomonadati</taxon>
        <taxon>Pseudomonadota</taxon>
        <taxon>Gammaproteobacteria</taxon>
        <taxon>Chromatiales</taxon>
        <taxon>Chromatiaceae</taxon>
        <taxon>Rheinheimera</taxon>
    </lineage>
</organism>
<dbReference type="InterPro" id="IPR036388">
    <property type="entry name" value="WH-like_DNA-bd_sf"/>
</dbReference>
<dbReference type="Gene3D" id="1.10.10.10">
    <property type="entry name" value="Winged helix-like DNA-binding domain superfamily/Winged helix DNA-binding domain"/>
    <property type="match status" value="1"/>
</dbReference>
<dbReference type="SUPFAM" id="SSF52172">
    <property type="entry name" value="CheY-like"/>
    <property type="match status" value="1"/>
</dbReference>
<name>A0ABV6BB34_9GAMM</name>
<feature type="modified residue" description="4-aspartylphosphate" evidence="2">
    <location>
        <position position="52"/>
    </location>
</feature>
<dbReference type="InterPro" id="IPR016032">
    <property type="entry name" value="Sig_transdc_resp-reg_C-effctor"/>
</dbReference>
<accession>A0ABV6BB34</accession>
<dbReference type="Pfam" id="PF00072">
    <property type="entry name" value="Response_reg"/>
    <property type="match status" value="1"/>
</dbReference>
<evidence type="ECO:0000259" key="3">
    <source>
        <dbReference type="PROSITE" id="PS50043"/>
    </source>
</evidence>
<dbReference type="SMART" id="SM00448">
    <property type="entry name" value="REC"/>
    <property type="match status" value="1"/>
</dbReference>
<dbReference type="InterPro" id="IPR000792">
    <property type="entry name" value="Tscrpt_reg_LuxR_C"/>
</dbReference>
<sequence length="204" mass="22667">MNILFAEDQAILRSTLATLLRMLGQHQVTEAEDGQQARQLLRQHSFDLLLTDIEMPGFSGLELVEMLQQEQQHKTERQRCKLMILTTFSRAGYVRRALQAGVDGFVLKDSPATELLAAIDKVMAGGKVIAPELAMLALGQDNPLHDKERRALRLCSEGKSTSDIAALLFLAEGTVRNYLSDAINKLNAANRVDAARIARQRGWL</sequence>
<dbReference type="SMART" id="SM00421">
    <property type="entry name" value="HTH_LUXR"/>
    <property type="match status" value="1"/>
</dbReference>
<dbReference type="InterPro" id="IPR001789">
    <property type="entry name" value="Sig_transdc_resp-reg_receiver"/>
</dbReference>
<protein>
    <submittedName>
        <fullName evidence="5">DNA-binding response regulator</fullName>
    </submittedName>
</protein>
<evidence type="ECO:0000256" key="2">
    <source>
        <dbReference type="PROSITE-ProRule" id="PRU00169"/>
    </source>
</evidence>
<dbReference type="InterPro" id="IPR039420">
    <property type="entry name" value="WalR-like"/>
</dbReference>
<dbReference type="SUPFAM" id="SSF46894">
    <property type="entry name" value="C-terminal effector domain of the bipartite response regulators"/>
    <property type="match status" value="1"/>
</dbReference>
<evidence type="ECO:0000256" key="1">
    <source>
        <dbReference type="ARBA" id="ARBA00023125"/>
    </source>
</evidence>
<evidence type="ECO:0000313" key="5">
    <source>
        <dbReference type="EMBL" id="MFC0047272.1"/>
    </source>
</evidence>
<dbReference type="Proteomes" id="UP001589813">
    <property type="component" value="Unassembled WGS sequence"/>
</dbReference>
<dbReference type="Pfam" id="PF00196">
    <property type="entry name" value="GerE"/>
    <property type="match status" value="1"/>
</dbReference>
<evidence type="ECO:0000259" key="4">
    <source>
        <dbReference type="PROSITE" id="PS50110"/>
    </source>
</evidence>
<keyword evidence="1 5" id="KW-0238">DNA-binding</keyword>
<feature type="domain" description="Response regulatory" evidence="4">
    <location>
        <begin position="2"/>
        <end position="123"/>
    </location>
</feature>
<evidence type="ECO:0000313" key="6">
    <source>
        <dbReference type="Proteomes" id="UP001589813"/>
    </source>
</evidence>
<reference evidence="5 6" key="1">
    <citation type="submission" date="2024-09" db="EMBL/GenBank/DDBJ databases">
        <authorList>
            <person name="Sun Q."/>
            <person name="Mori K."/>
        </authorList>
    </citation>
    <scope>NUCLEOTIDE SEQUENCE [LARGE SCALE GENOMIC DNA]</scope>
    <source>
        <strain evidence="5 6">KCTC 23315</strain>
    </source>
</reference>
<feature type="domain" description="HTH luxR-type" evidence="3">
    <location>
        <begin position="137"/>
        <end position="202"/>
    </location>
</feature>
<dbReference type="InterPro" id="IPR011006">
    <property type="entry name" value="CheY-like_superfamily"/>
</dbReference>
<comment type="caution">
    <text evidence="5">The sequence shown here is derived from an EMBL/GenBank/DDBJ whole genome shotgun (WGS) entry which is preliminary data.</text>
</comment>
<dbReference type="EMBL" id="JBHLXP010000001">
    <property type="protein sequence ID" value="MFC0047272.1"/>
    <property type="molecule type" value="Genomic_DNA"/>
</dbReference>
<dbReference type="PANTHER" id="PTHR43214">
    <property type="entry name" value="TWO-COMPONENT RESPONSE REGULATOR"/>
    <property type="match status" value="1"/>
</dbReference>
<gene>
    <name evidence="5" type="ORF">ACFFJP_03080</name>
</gene>
<dbReference type="Gene3D" id="3.40.50.2300">
    <property type="match status" value="1"/>
</dbReference>
<dbReference type="PROSITE" id="PS50110">
    <property type="entry name" value="RESPONSE_REGULATORY"/>
    <property type="match status" value="1"/>
</dbReference>
<dbReference type="RefSeq" id="WP_377240407.1">
    <property type="nucleotide sequence ID" value="NZ_JBHLXP010000001.1"/>
</dbReference>
<keyword evidence="6" id="KW-1185">Reference proteome</keyword>
<dbReference type="GO" id="GO:0003677">
    <property type="term" value="F:DNA binding"/>
    <property type="evidence" value="ECO:0007669"/>
    <property type="project" value="UniProtKB-KW"/>
</dbReference>
<dbReference type="PRINTS" id="PR00038">
    <property type="entry name" value="HTHLUXR"/>
</dbReference>
<proteinExistence type="predicted"/>